<evidence type="ECO:0000256" key="2">
    <source>
        <dbReference type="HAMAP-Rule" id="MF_00949"/>
    </source>
</evidence>
<dbReference type="InterPro" id="IPR029040">
    <property type="entry name" value="RPABC4/Spt4"/>
</dbReference>
<dbReference type="SMART" id="SM01389">
    <property type="entry name" value="Spt4"/>
    <property type="match status" value="1"/>
</dbReference>
<evidence type="ECO:0000259" key="3">
    <source>
        <dbReference type="SMART" id="SM01389"/>
    </source>
</evidence>
<proteinExistence type="inferred from homology"/>
<dbReference type="AlphaFoldDB" id="A0A7C2YJG4"/>
<feature type="binding site" evidence="2">
    <location>
        <position position="26"/>
    </location>
    <ligand>
        <name>Zn(2+)</name>
        <dbReference type="ChEBI" id="CHEBI:29105"/>
    </ligand>
</feature>
<feature type="binding site" evidence="2">
    <location>
        <position position="12"/>
    </location>
    <ligand>
        <name>Zn(2+)</name>
        <dbReference type="ChEBI" id="CHEBI:29105"/>
    </ligand>
</feature>
<comment type="caution">
    <text evidence="4">The sequence shown here is derived from an EMBL/GenBank/DDBJ whole genome shotgun (WGS) entry which is preliminary data.</text>
</comment>
<gene>
    <name evidence="2" type="primary">spt4</name>
    <name evidence="4" type="ORF">ENO36_01885</name>
</gene>
<keyword evidence="2" id="KW-0479">Metal-binding</keyword>
<dbReference type="SUPFAM" id="SSF63393">
    <property type="entry name" value="RNA polymerase subunits"/>
    <property type="match status" value="1"/>
</dbReference>
<reference evidence="4" key="1">
    <citation type="journal article" date="2020" name="mSystems">
        <title>Genome- and Community-Level Interaction Insights into Carbon Utilization and Element Cycling Functions of Hydrothermarchaeota in Hydrothermal Sediment.</title>
        <authorList>
            <person name="Zhou Z."/>
            <person name="Liu Y."/>
            <person name="Xu W."/>
            <person name="Pan J."/>
            <person name="Luo Z.H."/>
            <person name="Li M."/>
        </authorList>
    </citation>
    <scope>NUCLEOTIDE SEQUENCE [LARGE SCALE GENOMIC DNA]</scope>
    <source>
        <strain evidence="4">SpSt-1259</strain>
    </source>
</reference>
<sequence length="69" mass="7705">MSKRAKLQYKACTKCKLLVEPEVEVCPNCGSRNFSTDWEGMIIIIDPEKSEIAKLIGASKSGKYAIKVR</sequence>
<dbReference type="InterPro" id="IPR038589">
    <property type="entry name" value="Spt4_dom_sf"/>
</dbReference>
<comment type="similarity">
    <text evidence="2">Belongs to the archaeal Spt4 family.</text>
</comment>
<dbReference type="PANTHER" id="PTHR40704:SF1">
    <property type="entry name" value="TRANSCRIPTION ELONGATION FACTOR SPT4"/>
    <property type="match status" value="1"/>
</dbReference>
<evidence type="ECO:0000313" key="4">
    <source>
        <dbReference type="EMBL" id="HEU97591.1"/>
    </source>
</evidence>
<dbReference type="HAMAP" id="MF_00949">
    <property type="entry name" value="Spt4_arch"/>
    <property type="match status" value="1"/>
</dbReference>
<dbReference type="PANTHER" id="PTHR40704">
    <property type="entry name" value="TRANSCRIPTION ELONGATION FACTOR SPT4"/>
    <property type="match status" value="1"/>
</dbReference>
<dbReference type="GO" id="GO:0000428">
    <property type="term" value="C:DNA-directed RNA polymerase complex"/>
    <property type="evidence" value="ECO:0007669"/>
    <property type="project" value="UniProtKB-KW"/>
</dbReference>
<organism evidence="4">
    <name type="scientific">Fervidicoccus fontis</name>
    <dbReference type="NCBI Taxonomy" id="683846"/>
    <lineage>
        <taxon>Archaea</taxon>
        <taxon>Thermoproteota</taxon>
        <taxon>Thermoprotei</taxon>
        <taxon>Fervidicoccales</taxon>
        <taxon>Fervidicoccaceae</taxon>
        <taxon>Fervidicoccus</taxon>
    </lineage>
</organism>
<name>A0A7C2YJG4_9CREN</name>
<comment type="function">
    <text evidence="2">Stimulates transcription elongation.</text>
</comment>
<dbReference type="GO" id="GO:0008270">
    <property type="term" value="F:zinc ion binding"/>
    <property type="evidence" value="ECO:0007669"/>
    <property type="project" value="UniProtKB-UniRule"/>
</dbReference>
<keyword evidence="2" id="KW-0862">Zinc</keyword>
<feature type="binding site" evidence="2">
    <location>
        <position position="15"/>
    </location>
    <ligand>
        <name>Zn(2+)</name>
        <dbReference type="ChEBI" id="CHEBI:29105"/>
    </ligand>
</feature>
<comment type="subunit">
    <text evidence="2">Heterodimer composed of Spt4 and Spt5.</text>
</comment>
<dbReference type="Proteomes" id="UP000885664">
    <property type="component" value="Unassembled WGS sequence"/>
</dbReference>
<dbReference type="InterPro" id="IPR022800">
    <property type="entry name" value="Spt4/RpoE2_Znf"/>
</dbReference>
<feature type="domain" description="Spt4/RpoE2 zinc finger" evidence="3">
    <location>
        <begin position="9"/>
        <end position="69"/>
    </location>
</feature>
<accession>A0A7C2YJG4</accession>
<keyword evidence="2" id="KW-0805">Transcription regulation</keyword>
<protein>
    <recommendedName>
        <fullName evidence="2">Transcription elongation factor Spt4</fullName>
    </recommendedName>
</protein>
<dbReference type="GO" id="GO:0006355">
    <property type="term" value="P:regulation of DNA-templated transcription"/>
    <property type="evidence" value="ECO:0007669"/>
    <property type="project" value="UniProtKB-UniRule"/>
</dbReference>
<dbReference type="InterPro" id="IPR007178">
    <property type="entry name" value="Spt4_arch"/>
</dbReference>
<dbReference type="Pfam" id="PF06093">
    <property type="entry name" value="Spt4"/>
    <property type="match status" value="1"/>
</dbReference>
<dbReference type="NCBIfam" id="NF041664">
    <property type="entry name" value="RNAP_arch_Epp"/>
    <property type="match status" value="1"/>
</dbReference>
<feature type="binding site" evidence="2">
    <location>
        <position position="29"/>
    </location>
    <ligand>
        <name>Zn(2+)</name>
        <dbReference type="ChEBI" id="CHEBI:29105"/>
    </ligand>
</feature>
<evidence type="ECO:0000256" key="1">
    <source>
        <dbReference type="ARBA" id="ARBA00023163"/>
    </source>
</evidence>
<keyword evidence="1 2" id="KW-0804">Transcription</keyword>
<dbReference type="EMBL" id="DSFE01000042">
    <property type="protein sequence ID" value="HEU97591.1"/>
    <property type="molecule type" value="Genomic_DNA"/>
</dbReference>
<dbReference type="Gene3D" id="2.20.28.90">
    <property type="match status" value="1"/>
</dbReference>
<keyword evidence="4" id="KW-0240">DNA-directed RNA polymerase</keyword>